<reference evidence="3" key="1">
    <citation type="submission" date="2016-10" db="EMBL/GenBank/DDBJ databases">
        <authorList>
            <person name="Varghese N."/>
            <person name="Submissions S."/>
        </authorList>
    </citation>
    <scope>NUCLEOTIDE SEQUENCE [LARGE SCALE GENOMIC DNA]</scope>
    <source>
        <strain evidence="3">ATCC 25963</strain>
    </source>
</reference>
<evidence type="ECO:0000313" key="2">
    <source>
        <dbReference type="EMBL" id="SFF41274.1"/>
    </source>
</evidence>
<gene>
    <name evidence="2" type="ORF">SAMN02745121_08700</name>
</gene>
<dbReference type="PANTHER" id="PTHR43245">
    <property type="entry name" value="BIFUNCTIONAL POLYMYXIN RESISTANCE PROTEIN ARNA"/>
    <property type="match status" value="1"/>
</dbReference>
<dbReference type="Pfam" id="PF01370">
    <property type="entry name" value="Epimerase"/>
    <property type="match status" value="1"/>
</dbReference>
<evidence type="ECO:0000313" key="3">
    <source>
        <dbReference type="Proteomes" id="UP000199400"/>
    </source>
</evidence>
<accession>A0A1I2IGC3</accession>
<proteinExistence type="predicted"/>
<dbReference type="SUPFAM" id="SSF51735">
    <property type="entry name" value="NAD(P)-binding Rossmann-fold domains"/>
    <property type="match status" value="1"/>
</dbReference>
<dbReference type="InterPro" id="IPR001509">
    <property type="entry name" value="Epimerase_deHydtase"/>
</dbReference>
<dbReference type="PANTHER" id="PTHR43245:SF13">
    <property type="entry name" value="UDP-D-APIOSE_UDP-D-XYLOSE SYNTHASE 2"/>
    <property type="match status" value="1"/>
</dbReference>
<dbReference type="STRING" id="54.SAMN02745121_08700"/>
<sequence>MPTRRRFLALTAALPAAACGPRRPVAPPEPPPRALDLLVLGGTGFIGPHLVRHAVARGHRVSIFTRGRRKADLPDSVERLLGDRDGQLGILAGRRWDIVVDDSATRPEWVRQSTQLLKDQVGRYLFTSSTGVYYPYLQPGADETWPVRTEVTDPEDGSEAYGVAKARCEREVLQAFGERGLVVRPTYIVGPGDTTDRFPYWPVRLQRGGDVLAPGRRDDPVQLIDVRDLAEFMLRLLEDGRSGIYNAVGPREPITMPQFLEAARAAANPEARLVWVDDYAFLEAHGISDAVPWVMLKGNDLGHMSTRNAKAVAAGLRFRPLAETVRDTLEWWPTVPTERRDAPKFALTAEQEAQALADWRARG</sequence>
<organism evidence="2 3">
    <name type="scientific">Nannocystis exedens</name>
    <dbReference type="NCBI Taxonomy" id="54"/>
    <lineage>
        <taxon>Bacteria</taxon>
        <taxon>Pseudomonadati</taxon>
        <taxon>Myxococcota</taxon>
        <taxon>Polyangia</taxon>
        <taxon>Nannocystales</taxon>
        <taxon>Nannocystaceae</taxon>
        <taxon>Nannocystis</taxon>
    </lineage>
</organism>
<dbReference type="Proteomes" id="UP000199400">
    <property type="component" value="Unassembled WGS sequence"/>
</dbReference>
<name>A0A1I2IGC3_9BACT</name>
<dbReference type="PROSITE" id="PS51318">
    <property type="entry name" value="TAT"/>
    <property type="match status" value="1"/>
</dbReference>
<dbReference type="InterPro" id="IPR036291">
    <property type="entry name" value="NAD(P)-bd_dom_sf"/>
</dbReference>
<protein>
    <submittedName>
        <fullName evidence="2">2'-hydroxyisoflavone reductase</fullName>
    </submittedName>
</protein>
<dbReference type="RefSeq" id="WP_170135350.1">
    <property type="nucleotide sequence ID" value="NZ_FOMX01000066.1"/>
</dbReference>
<dbReference type="EMBL" id="FOMX01000066">
    <property type="protein sequence ID" value="SFF41274.1"/>
    <property type="molecule type" value="Genomic_DNA"/>
</dbReference>
<dbReference type="AlphaFoldDB" id="A0A1I2IGC3"/>
<dbReference type="InterPro" id="IPR050177">
    <property type="entry name" value="Lipid_A_modif_metabolic_enz"/>
</dbReference>
<evidence type="ECO:0000259" key="1">
    <source>
        <dbReference type="Pfam" id="PF01370"/>
    </source>
</evidence>
<feature type="domain" description="NAD-dependent epimerase/dehydratase" evidence="1">
    <location>
        <begin position="38"/>
        <end position="246"/>
    </location>
</feature>
<dbReference type="InterPro" id="IPR006311">
    <property type="entry name" value="TAT_signal"/>
</dbReference>
<dbReference type="Gene3D" id="3.40.50.720">
    <property type="entry name" value="NAD(P)-binding Rossmann-like Domain"/>
    <property type="match status" value="1"/>
</dbReference>
<keyword evidence="3" id="KW-1185">Reference proteome</keyword>